<dbReference type="InterPro" id="IPR012334">
    <property type="entry name" value="Pectin_lyas_fold"/>
</dbReference>
<dbReference type="InterPro" id="IPR011050">
    <property type="entry name" value="Pectin_lyase_fold/virulence"/>
</dbReference>
<feature type="chain" id="PRO_5043353683" evidence="5">
    <location>
        <begin position="25"/>
        <end position="678"/>
    </location>
</feature>
<feature type="region of interest" description="Disordered" evidence="4">
    <location>
        <begin position="518"/>
        <end position="563"/>
    </location>
</feature>
<keyword evidence="3" id="KW-0833">Ubl conjugation pathway</keyword>
<dbReference type="SMART" id="SM00710">
    <property type="entry name" value="PbH1"/>
    <property type="match status" value="6"/>
</dbReference>
<keyword evidence="5" id="KW-0732">Signal</keyword>
<evidence type="ECO:0000256" key="4">
    <source>
        <dbReference type="SAM" id="MobiDB-lite"/>
    </source>
</evidence>
<dbReference type="EMBL" id="JAZBJZ010000035">
    <property type="protein sequence ID" value="MEE3717193.1"/>
    <property type="molecule type" value="Genomic_DNA"/>
</dbReference>
<proteinExistence type="predicted"/>
<dbReference type="PRINTS" id="PR01217">
    <property type="entry name" value="PRICHEXTENSN"/>
</dbReference>
<organism evidence="7 8">
    <name type="scientific">Tumidithrix elongata BACA0141</name>
    <dbReference type="NCBI Taxonomy" id="2716417"/>
    <lineage>
        <taxon>Bacteria</taxon>
        <taxon>Bacillati</taxon>
        <taxon>Cyanobacteriota</taxon>
        <taxon>Cyanophyceae</taxon>
        <taxon>Pseudanabaenales</taxon>
        <taxon>Pseudanabaenaceae</taxon>
        <taxon>Tumidithrix</taxon>
        <taxon>Tumidithrix elongata</taxon>
    </lineage>
</organism>
<dbReference type="Pfam" id="PF07602">
    <property type="entry name" value="DUF1565"/>
    <property type="match status" value="1"/>
</dbReference>
<protein>
    <submittedName>
        <fullName evidence="7">DUF1565 domain-containing protein</fullName>
    </submittedName>
</protein>
<gene>
    <name evidence="7" type="ORF">V2H45_10585</name>
</gene>
<dbReference type="PANTHER" id="PTHR22990:SF15">
    <property type="entry name" value="F-BOX ONLY PROTEIN 10"/>
    <property type="match status" value="1"/>
</dbReference>
<dbReference type="PANTHER" id="PTHR22990">
    <property type="entry name" value="F-BOX ONLY PROTEIN"/>
    <property type="match status" value="1"/>
</dbReference>
<reference evidence="7" key="1">
    <citation type="submission" date="2024-01" db="EMBL/GenBank/DDBJ databases">
        <title>Bank of Algae and Cyanobacteria of the Azores (BACA) strain genomes.</title>
        <authorList>
            <person name="Luz R."/>
            <person name="Cordeiro R."/>
            <person name="Fonseca A."/>
            <person name="Goncalves V."/>
        </authorList>
    </citation>
    <scope>NUCLEOTIDE SEQUENCE</scope>
    <source>
        <strain evidence="7">BACA0141</strain>
    </source>
</reference>
<evidence type="ECO:0000256" key="3">
    <source>
        <dbReference type="ARBA" id="ARBA00022786"/>
    </source>
</evidence>
<comment type="pathway">
    <text evidence="1">Protein modification; protein ubiquitination.</text>
</comment>
<evidence type="ECO:0000259" key="6">
    <source>
        <dbReference type="Pfam" id="PF07602"/>
    </source>
</evidence>
<dbReference type="AlphaFoldDB" id="A0AAW9Q2X1"/>
<evidence type="ECO:0000256" key="1">
    <source>
        <dbReference type="ARBA" id="ARBA00004906"/>
    </source>
</evidence>
<comment type="caution">
    <text evidence="7">The sequence shown here is derived from an EMBL/GenBank/DDBJ whole genome shotgun (WGS) entry which is preliminary data.</text>
</comment>
<evidence type="ECO:0000313" key="7">
    <source>
        <dbReference type="EMBL" id="MEE3717193.1"/>
    </source>
</evidence>
<dbReference type="InterPro" id="IPR022441">
    <property type="entry name" value="Para_beta_helix_rpt-2"/>
</dbReference>
<feature type="compositionally biased region" description="Polar residues" evidence="4">
    <location>
        <begin position="544"/>
        <end position="559"/>
    </location>
</feature>
<keyword evidence="2" id="KW-0677">Repeat</keyword>
<evidence type="ECO:0000313" key="8">
    <source>
        <dbReference type="Proteomes" id="UP001333818"/>
    </source>
</evidence>
<dbReference type="InterPro" id="IPR051550">
    <property type="entry name" value="SCF-Subunits/Alg-Epimerases"/>
</dbReference>
<feature type="compositionally biased region" description="Low complexity" evidence="4">
    <location>
        <begin position="518"/>
        <end position="528"/>
    </location>
</feature>
<feature type="domain" description="DUF1565" evidence="6">
    <location>
        <begin position="68"/>
        <end position="340"/>
    </location>
</feature>
<dbReference type="Proteomes" id="UP001333818">
    <property type="component" value="Unassembled WGS sequence"/>
</dbReference>
<feature type="region of interest" description="Disordered" evidence="4">
    <location>
        <begin position="378"/>
        <end position="441"/>
    </location>
</feature>
<feature type="compositionally biased region" description="Pro residues" evidence="4">
    <location>
        <begin position="389"/>
        <end position="402"/>
    </location>
</feature>
<dbReference type="NCBIfam" id="TIGR03804">
    <property type="entry name" value="para_beta_helix"/>
    <property type="match status" value="1"/>
</dbReference>
<sequence>MRRNSILPSMVTAIAIAFTSTALAAPFNPSLNNFINSGLSKKDTQISFQNESVIFVAPKKNTIPIGNTNITVDGTEAHPFPSITAALKTNPPANTIIQLATGTYSVETGESFPIKLPQGVALRGDPEIKGKGIVILGGGKYLSPTFAGQNVTILVGSDSRIEGITIENLNTRGTGVWVESQKRVTITNNTFTKNNREGVFLAGDANASVIDNLFSQNGANGLSAVGTSTGEIRFNTFDNTGFGLAIGQRSNVLVEKNRILNNMDGVVISNLSTPKLRDNLIANNKRNGLVVLRDRKGQPSPDLGTPQSLGGNIFKNNGEKDINNSTAATLAAVGNDLDRNKVAGLVALNPASMPTAIATTPTTPKNPTIPTVAALPNPKPIAPTVSQPTPKPSPNLTQPPKPLAATPTVNPTVKPPLNPVANLPTTTTTPKPTVPKPTVVSPLPKPAVAIAPSPKPTQVSEPLPSALLVPAGIKLQSADTKPSLNQPDSEVAIAPVAETMYLSSVTIMREVVSSLPLPVTSPSSVKPVTPKPATPKPATTTVAQSKPMNSSKPQTQTPKAPTAKDRVVPIASSQQYLANLLPNSVPIPAFMQPLNMPIALLVPPSSFELSRYIVIIPSASPNILFQVRSIVPTAQIAPSRLGTHIRVQGYPDRDRAEVLSAILRSFGLDSRVAYHSSL</sequence>
<dbReference type="InterPro" id="IPR006626">
    <property type="entry name" value="PbH1"/>
</dbReference>
<dbReference type="Gene3D" id="2.160.20.10">
    <property type="entry name" value="Single-stranded right-handed beta-helix, Pectin lyase-like"/>
    <property type="match status" value="1"/>
</dbReference>
<evidence type="ECO:0000256" key="2">
    <source>
        <dbReference type="ARBA" id="ARBA00022737"/>
    </source>
</evidence>
<keyword evidence="8" id="KW-1185">Reference proteome</keyword>
<name>A0AAW9Q2X1_9CYAN</name>
<feature type="compositionally biased region" description="Low complexity" evidence="4">
    <location>
        <begin position="419"/>
        <end position="441"/>
    </location>
</feature>
<feature type="signal peptide" evidence="5">
    <location>
        <begin position="1"/>
        <end position="24"/>
    </location>
</feature>
<dbReference type="InterPro" id="IPR011459">
    <property type="entry name" value="DUF1565"/>
</dbReference>
<evidence type="ECO:0000256" key="5">
    <source>
        <dbReference type="SAM" id="SignalP"/>
    </source>
</evidence>
<dbReference type="SUPFAM" id="SSF51126">
    <property type="entry name" value="Pectin lyase-like"/>
    <property type="match status" value="1"/>
</dbReference>
<accession>A0AAW9Q2X1</accession>